<dbReference type="InterPro" id="IPR050039">
    <property type="entry name" value="MAB_1171c-like"/>
</dbReference>
<feature type="region of interest" description="Disordered" evidence="1">
    <location>
        <begin position="347"/>
        <end position="368"/>
    </location>
</feature>
<dbReference type="AlphaFoldDB" id="A0A6G4WP29"/>
<keyword evidence="2" id="KW-1133">Transmembrane helix</keyword>
<dbReference type="NCBIfam" id="NF042915">
    <property type="entry name" value="MAB_1171c_fam"/>
    <property type="match status" value="1"/>
</dbReference>
<dbReference type="Proteomes" id="UP000477722">
    <property type="component" value="Unassembled WGS sequence"/>
</dbReference>
<evidence type="ECO:0000259" key="3">
    <source>
        <dbReference type="Pfam" id="PF20182"/>
    </source>
</evidence>
<accession>A0A6G4WP29</accession>
<keyword evidence="2" id="KW-0812">Transmembrane</keyword>
<comment type="caution">
    <text evidence="4">The sequence shown here is derived from an EMBL/GenBank/DDBJ whole genome shotgun (WGS) entry which is preliminary data.</text>
</comment>
<feature type="transmembrane region" description="Helical" evidence="2">
    <location>
        <begin position="37"/>
        <end position="57"/>
    </location>
</feature>
<evidence type="ECO:0000313" key="4">
    <source>
        <dbReference type="EMBL" id="NGO66955.1"/>
    </source>
</evidence>
<dbReference type="InterPro" id="IPR046675">
    <property type="entry name" value="DUF6545"/>
</dbReference>
<name>A0A6G4WP29_9ACTN</name>
<keyword evidence="2" id="KW-0472">Membrane</keyword>
<keyword evidence="5" id="KW-1185">Reference proteome</keyword>
<evidence type="ECO:0000313" key="5">
    <source>
        <dbReference type="Proteomes" id="UP000477722"/>
    </source>
</evidence>
<protein>
    <recommendedName>
        <fullName evidence="3">DUF6545 domain-containing protein</fullName>
    </recommendedName>
</protein>
<gene>
    <name evidence="4" type="ORF">G5C65_00965</name>
</gene>
<feature type="transmembrane region" description="Helical" evidence="2">
    <location>
        <begin position="69"/>
        <end position="91"/>
    </location>
</feature>
<dbReference type="EMBL" id="JAAKZZ010000004">
    <property type="protein sequence ID" value="NGO66955.1"/>
    <property type="molecule type" value="Genomic_DNA"/>
</dbReference>
<dbReference type="Pfam" id="PF20182">
    <property type="entry name" value="DUF6545"/>
    <property type="match status" value="1"/>
</dbReference>
<reference evidence="4 5" key="1">
    <citation type="submission" date="2020-02" db="EMBL/GenBank/DDBJ databases">
        <title>Whole-genome analyses of novel actinobacteria.</title>
        <authorList>
            <person name="Sahin N."/>
            <person name="Tatar D."/>
        </authorList>
    </citation>
    <scope>NUCLEOTIDE SEQUENCE [LARGE SCALE GENOMIC DNA]</scope>
    <source>
        <strain evidence="4 5">SB3404</strain>
    </source>
</reference>
<sequence>MMERSVGYWACAVPLWLVFASKAIELTRAWHDPMRRAVCATLLSCAAIPTLTAPAAMGAVNDLSGVPNLGIFVVFSLGITLAASVQVLVVYWQEPDGQSAVVARRWIAGYGGVLLGMSGLFWAGEAPVERRTDFETFYADTPYISEFVLLYLTAQAVAMVSVSRRCLRWARLAGDPWLRRGLRLIATGAAFGAGMSVARGLAMAARWLGGNWDVLNTRVSVLCTLLGLLLGVLGFALPAWAGHLVGPREALRSYRGYRELYPLWNALRTAVPTIVLPARIPWWSVQLRLTRRLAEINDGRLVVWPLTDQRVALRARRLGRQAGLSAAEQSAAVEAALLKGALDARRAGADGGSAKEPPPEPADPVAVPGGLSELEWLTLVGRAFAGAVATAAALPRSTA</sequence>
<proteinExistence type="predicted"/>
<organism evidence="4 5">
    <name type="scientific">Streptomyces boncukensis</name>
    <dbReference type="NCBI Taxonomy" id="2711219"/>
    <lineage>
        <taxon>Bacteria</taxon>
        <taxon>Bacillati</taxon>
        <taxon>Actinomycetota</taxon>
        <taxon>Actinomycetes</taxon>
        <taxon>Kitasatosporales</taxon>
        <taxon>Streptomycetaceae</taxon>
        <taxon>Streptomyces</taxon>
    </lineage>
</organism>
<feature type="transmembrane region" description="Helical" evidence="2">
    <location>
        <begin position="143"/>
        <end position="163"/>
    </location>
</feature>
<evidence type="ECO:0000256" key="2">
    <source>
        <dbReference type="SAM" id="Phobius"/>
    </source>
</evidence>
<evidence type="ECO:0000256" key="1">
    <source>
        <dbReference type="SAM" id="MobiDB-lite"/>
    </source>
</evidence>
<feature type="transmembrane region" description="Helical" evidence="2">
    <location>
        <begin position="184"/>
        <end position="207"/>
    </location>
</feature>
<feature type="transmembrane region" description="Helical" evidence="2">
    <location>
        <begin position="219"/>
        <end position="245"/>
    </location>
</feature>
<feature type="transmembrane region" description="Helical" evidence="2">
    <location>
        <begin position="103"/>
        <end position="123"/>
    </location>
</feature>
<feature type="domain" description="DUF6545" evidence="3">
    <location>
        <begin position="251"/>
        <end position="384"/>
    </location>
</feature>